<feature type="domain" description="DEK-C" evidence="3">
    <location>
        <begin position="7"/>
        <end position="62"/>
    </location>
</feature>
<feature type="compositionally biased region" description="Basic residues" evidence="1">
    <location>
        <begin position="193"/>
        <end position="205"/>
    </location>
</feature>
<name>A0A7S2SGR3_9STRA</name>
<feature type="domain" description="DM2" evidence="2">
    <location>
        <begin position="100"/>
        <end position="179"/>
    </location>
</feature>
<dbReference type="EMBL" id="HBHJ01022186">
    <property type="protein sequence ID" value="CAD9699608.1"/>
    <property type="molecule type" value="Transcribed_RNA"/>
</dbReference>
<dbReference type="PROSITE" id="PS51925">
    <property type="entry name" value="SWIB_MDM2"/>
    <property type="match status" value="2"/>
</dbReference>
<evidence type="ECO:0000313" key="4">
    <source>
        <dbReference type="EMBL" id="CAD9699608.1"/>
    </source>
</evidence>
<evidence type="ECO:0000256" key="1">
    <source>
        <dbReference type="SAM" id="MobiDB-lite"/>
    </source>
</evidence>
<protein>
    <recommendedName>
        <fullName evidence="5">DM2 domain-containing protein</fullName>
    </recommendedName>
</protein>
<feature type="region of interest" description="Disordered" evidence="1">
    <location>
        <begin position="71"/>
        <end position="99"/>
    </location>
</feature>
<dbReference type="AlphaFoldDB" id="A0A7S2SGR3"/>
<organism evidence="4">
    <name type="scientific">Rhizochromulina marina</name>
    <dbReference type="NCBI Taxonomy" id="1034831"/>
    <lineage>
        <taxon>Eukaryota</taxon>
        <taxon>Sar</taxon>
        <taxon>Stramenopiles</taxon>
        <taxon>Ochrophyta</taxon>
        <taxon>Dictyochophyceae</taxon>
        <taxon>Rhizochromulinales</taxon>
        <taxon>Rhizochromulina</taxon>
    </lineage>
</organism>
<gene>
    <name evidence="4" type="ORF">RMAR1173_LOCUS14656</name>
</gene>
<dbReference type="Gene3D" id="1.10.10.60">
    <property type="entry name" value="Homeodomain-like"/>
    <property type="match status" value="1"/>
</dbReference>
<sequence length="317" mass="34701">MEGPAAAVSDQKLLAELRSLVRRSDLATATTKSIRRKLEEILGTDLKSQKDFIKKHVESTVVAMRQEEAAAAVEEEGSEVEEETVPKPKKRKAGAGGASAPAESTVVSAEMLAFLGETDESLPFSEVRTRVMAYMRDNLVKDEKKKKFYILDDALIELLGVKKCQLFGVAKYLKRHFKRWVDVVEEPPAPPPKKAKPAAKAKPATKAKPAAKTASSSGAKKTSSAKSNEGKPKKAGGFATVPFQLSSELQAVTGQAALPRPQVVKKIWEYIRAHNLQNPEKRSEIQCDAALKAVMGQDVVTMFNMNKFIGKHMTKLE</sequence>
<dbReference type="SUPFAM" id="SSF47592">
    <property type="entry name" value="SWIB/MDM2 domain"/>
    <property type="match status" value="2"/>
</dbReference>
<dbReference type="Pfam" id="PF02201">
    <property type="entry name" value="SWIB"/>
    <property type="match status" value="2"/>
</dbReference>
<dbReference type="InterPro" id="IPR003121">
    <property type="entry name" value="SWIB_MDM2_domain"/>
</dbReference>
<feature type="compositionally biased region" description="Acidic residues" evidence="1">
    <location>
        <begin position="73"/>
        <end position="83"/>
    </location>
</feature>
<dbReference type="PANTHER" id="PTHR13844">
    <property type="entry name" value="SWI/SNF-RELATED MATRIX-ASSOCIATED ACTIN-DEPENDENT REGULATOR OF CHROMATIN SUBFAMILY D"/>
    <property type="match status" value="1"/>
</dbReference>
<feature type="domain" description="DM2" evidence="2">
    <location>
        <begin position="238"/>
        <end position="315"/>
    </location>
</feature>
<dbReference type="PROSITE" id="PS51998">
    <property type="entry name" value="DEK_C"/>
    <property type="match status" value="1"/>
</dbReference>
<evidence type="ECO:0000259" key="3">
    <source>
        <dbReference type="PROSITE" id="PS51998"/>
    </source>
</evidence>
<dbReference type="InterPro" id="IPR036885">
    <property type="entry name" value="SWIB_MDM2_dom_sf"/>
</dbReference>
<feature type="region of interest" description="Disordered" evidence="1">
    <location>
        <begin position="185"/>
        <end position="235"/>
    </location>
</feature>
<dbReference type="CDD" id="cd10567">
    <property type="entry name" value="SWIB-MDM2_like"/>
    <property type="match status" value="2"/>
</dbReference>
<reference evidence="4" key="1">
    <citation type="submission" date="2021-01" db="EMBL/GenBank/DDBJ databases">
        <authorList>
            <person name="Corre E."/>
            <person name="Pelletier E."/>
            <person name="Niang G."/>
            <person name="Scheremetjew M."/>
            <person name="Finn R."/>
            <person name="Kale V."/>
            <person name="Holt S."/>
            <person name="Cochrane G."/>
            <person name="Meng A."/>
            <person name="Brown T."/>
            <person name="Cohen L."/>
        </authorList>
    </citation>
    <scope>NUCLEOTIDE SEQUENCE</scope>
    <source>
        <strain evidence="4">CCMP1243</strain>
    </source>
</reference>
<proteinExistence type="predicted"/>
<dbReference type="SMART" id="SM00151">
    <property type="entry name" value="SWIB"/>
    <property type="match status" value="1"/>
</dbReference>
<dbReference type="InterPro" id="IPR019835">
    <property type="entry name" value="SWIB_domain"/>
</dbReference>
<evidence type="ECO:0000259" key="2">
    <source>
        <dbReference type="PROSITE" id="PS51925"/>
    </source>
</evidence>
<dbReference type="Pfam" id="PF08766">
    <property type="entry name" value="DEK_C"/>
    <property type="match status" value="1"/>
</dbReference>
<dbReference type="InterPro" id="IPR014876">
    <property type="entry name" value="DEK_C"/>
</dbReference>
<evidence type="ECO:0008006" key="5">
    <source>
        <dbReference type="Google" id="ProtNLM"/>
    </source>
</evidence>
<feature type="compositionally biased region" description="Low complexity" evidence="1">
    <location>
        <begin position="206"/>
        <end position="227"/>
    </location>
</feature>
<dbReference type="SUPFAM" id="SSF109715">
    <property type="entry name" value="DEK C-terminal domain"/>
    <property type="match status" value="1"/>
</dbReference>
<dbReference type="Gene3D" id="1.10.245.10">
    <property type="entry name" value="SWIB/MDM2 domain"/>
    <property type="match status" value="2"/>
</dbReference>
<accession>A0A7S2SGR3</accession>